<dbReference type="InterPro" id="IPR000315">
    <property type="entry name" value="Znf_B-box"/>
</dbReference>
<organism evidence="3 4">
    <name type="scientific">Candidatus Allofournierella merdipullorum</name>
    <dbReference type="NCBI Taxonomy" id="2838595"/>
    <lineage>
        <taxon>Bacteria</taxon>
        <taxon>Bacillati</taxon>
        <taxon>Bacillota</taxon>
        <taxon>Clostridia</taxon>
        <taxon>Eubacteriales</taxon>
        <taxon>Oscillospiraceae</taxon>
        <taxon>Allofournierella</taxon>
    </lineage>
</organism>
<evidence type="ECO:0000313" key="3">
    <source>
        <dbReference type="EMBL" id="HIZ29816.1"/>
    </source>
</evidence>
<keyword evidence="1" id="KW-1133">Transmembrane helix</keyword>
<feature type="transmembrane region" description="Helical" evidence="1">
    <location>
        <begin position="72"/>
        <end position="90"/>
    </location>
</feature>
<dbReference type="Proteomes" id="UP000824035">
    <property type="component" value="Unassembled WGS sequence"/>
</dbReference>
<keyword evidence="1" id="KW-0812">Transmembrane</keyword>
<reference evidence="3" key="2">
    <citation type="submission" date="2021-04" db="EMBL/GenBank/DDBJ databases">
        <authorList>
            <person name="Gilroy R."/>
        </authorList>
    </citation>
    <scope>NUCLEOTIDE SEQUENCE</scope>
    <source>
        <strain evidence="3">ChiGjej4B4-18154</strain>
    </source>
</reference>
<feature type="domain" description="B box-type" evidence="2">
    <location>
        <begin position="1"/>
        <end position="28"/>
    </location>
</feature>
<dbReference type="GO" id="GO:0008270">
    <property type="term" value="F:zinc ion binding"/>
    <property type="evidence" value="ECO:0007669"/>
    <property type="project" value="InterPro"/>
</dbReference>
<keyword evidence="1" id="KW-0472">Membrane</keyword>
<evidence type="ECO:0000259" key="2">
    <source>
        <dbReference type="PROSITE" id="PS50119"/>
    </source>
</evidence>
<name>A0A9D2E2Z4_9FIRM</name>
<accession>A0A9D2E2Z4</accession>
<proteinExistence type="predicted"/>
<comment type="caution">
    <text evidence="3">The sequence shown here is derived from an EMBL/GenBank/DDBJ whole genome shotgun (WGS) entry which is preliminary data.</text>
</comment>
<dbReference type="PROSITE" id="PS50119">
    <property type="entry name" value="ZF_BBOX"/>
    <property type="match status" value="1"/>
</dbReference>
<reference evidence="3" key="1">
    <citation type="journal article" date="2021" name="PeerJ">
        <title>Extensive microbial diversity within the chicken gut microbiome revealed by metagenomics and culture.</title>
        <authorList>
            <person name="Gilroy R."/>
            <person name="Ravi A."/>
            <person name="Getino M."/>
            <person name="Pursley I."/>
            <person name="Horton D.L."/>
            <person name="Alikhan N.F."/>
            <person name="Baker D."/>
            <person name="Gharbi K."/>
            <person name="Hall N."/>
            <person name="Watson M."/>
            <person name="Adriaenssens E.M."/>
            <person name="Foster-Nyarko E."/>
            <person name="Jarju S."/>
            <person name="Secka A."/>
            <person name="Antonio M."/>
            <person name="Oren A."/>
            <person name="Chaudhuri R.R."/>
            <person name="La Ragione R."/>
            <person name="Hildebrand F."/>
            <person name="Pallen M.J."/>
        </authorList>
    </citation>
    <scope>NUCLEOTIDE SEQUENCE</scope>
    <source>
        <strain evidence="3">ChiGjej4B4-18154</strain>
    </source>
</reference>
<feature type="transmembrane region" description="Helical" evidence="1">
    <location>
        <begin position="96"/>
        <end position="116"/>
    </location>
</feature>
<evidence type="ECO:0000256" key="1">
    <source>
        <dbReference type="SAM" id="Phobius"/>
    </source>
</evidence>
<evidence type="ECO:0000313" key="4">
    <source>
        <dbReference type="Proteomes" id="UP000824035"/>
    </source>
</evidence>
<protein>
    <recommendedName>
        <fullName evidence="2">B box-type domain-containing protein</fullName>
    </recommendedName>
</protein>
<dbReference type="EMBL" id="DXBV01000013">
    <property type="protein sequence ID" value="HIZ29816.1"/>
    <property type="molecule type" value="Genomic_DNA"/>
</dbReference>
<dbReference type="AlphaFoldDB" id="A0A9D2E2Z4"/>
<gene>
    <name evidence="3" type="ORF">H9813_01080</name>
</gene>
<sequence>MKCFNHEDRDAVAYCQHCGKALCRECAEKYTPCLCDDCFEALWQEQQRQKQAEEEAWGAQRREELEGTVRGFMIRALIGFGLCLVMLPPLMEGVPLLMVLVQLLVLFSVPFGWHLISDGQARIHVDLIASVGFWVFLGFAKGVLSFFVGVPALFIQLSEVLRAKTELDAMAVQK</sequence>
<feature type="transmembrane region" description="Helical" evidence="1">
    <location>
        <begin position="128"/>
        <end position="155"/>
    </location>
</feature>